<feature type="chain" id="PRO_5023061977" description="Stigma-specific protein, Stig1" evidence="1">
    <location>
        <begin position="23"/>
        <end position="266"/>
    </location>
</feature>
<organism evidence="2 3">
    <name type="scientific">Rubripirellula reticaptiva</name>
    <dbReference type="NCBI Taxonomy" id="2528013"/>
    <lineage>
        <taxon>Bacteria</taxon>
        <taxon>Pseudomonadati</taxon>
        <taxon>Planctomycetota</taxon>
        <taxon>Planctomycetia</taxon>
        <taxon>Pirellulales</taxon>
        <taxon>Pirellulaceae</taxon>
        <taxon>Rubripirellula</taxon>
    </lineage>
</organism>
<accession>A0A5C6F772</accession>
<dbReference type="EMBL" id="SJPX01000001">
    <property type="protein sequence ID" value="TWU57238.1"/>
    <property type="molecule type" value="Genomic_DNA"/>
</dbReference>
<protein>
    <recommendedName>
        <fullName evidence="4">Stigma-specific protein, Stig1</fullName>
    </recommendedName>
</protein>
<feature type="signal peptide" evidence="1">
    <location>
        <begin position="1"/>
        <end position="22"/>
    </location>
</feature>
<gene>
    <name evidence="2" type="ORF">Poly59_01450</name>
</gene>
<reference evidence="2 3" key="1">
    <citation type="submission" date="2019-02" db="EMBL/GenBank/DDBJ databases">
        <title>Deep-cultivation of Planctomycetes and their phenomic and genomic characterization uncovers novel biology.</title>
        <authorList>
            <person name="Wiegand S."/>
            <person name="Jogler M."/>
            <person name="Boedeker C."/>
            <person name="Pinto D."/>
            <person name="Vollmers J."/>
            <person name="Rivas-Marin E."/>
            <person name="Kohn T."/>
            <person name="Peeters S.H."/>
            <person name="Heuer A."/>
            <person name="Rast P."/>
            <person name="Oberbeckmann S."/>
            <person name="Bunk B."/>
            <person name="Jeske O."/>
            <person name="Meyerdierks A."/>
            <person name="Storesund J.E."/>
            <person name="Kallscheuer N."/>
            <person name="Luecker S."/>
            <person name="Lage O.M."/>
            <person name="Pohl T."/>
            <person name="Merkel B.J."/>
            <person name="Hornburger P."/>
            <person name="Mueller R.-W."/>
            <person name="Bruemmer F."/>
            <person name="Labrenz M."/>
            <person name="Spormann A.M."/>
            <person name="Op Den Camp H."/>
            <person name="Overmann J."/>
            <person name="Amann R."/>
            <person name="Jetten M.S.M."/>
            <person name="Mascher T."/>
            <person name="Medema M.H."/>
            <person name="Devos D.P."/>
            <person name="Kaster A.-K."/>
            <person name="Ovreas L."/>
            <person name="Rohde M."/>
            <person name="Galperin M.Y."/>
            <person name="Jogler C."/>
        </authorList>
    </citation>
    <scope>NUCLEOTIDE SEQUENCE [LARGE SCALE GENOMIC DNA]</scope>
    <source>
        <strain evidence="2 3">Poly59</strain>
    </source>
</reference>
<dbReference type="OrthoDB" id="285984at2"/>
<evidence type="ECO:0000313" key="3">
    <source>
        <dbReference type="Proteomes" id="UP000317977"/>
    </source>
</evidence>
<dbReference type="Proteomes" id="UP000317977">
    <property type="component" value="Unassembled WGS sequence"/>
</dbReference>
<dbReference type="AlphaFoldDB" id="A0A5C6F772"/>
<evidence type="ECO:0000256" key="1">
    <source>
        <dbReference type="SAM" id="SignalP"/>
    </source>
</evidence>
<proteinExistence type="predicted"/>
<keyword evidence="1" id="KW-0732">Signal</keyword>
<name>A0A5C6F772_9BACT</name>
<comment type="caution">
    <text evidence="2">The sequence shown here is derived from an EMBL/GenBank/DDBJ whole genome shotgun (WGS) entry which is preliminary data.</text>
</comment>
<evidence type="ECO:0000313" key="2">
    <source>
        <dbReference type="EMBL" id="TWU57238.1"/>
    </source>
</evidence>
<evidence type="ECO:0008006" key="4">
    <source>
        <dbReference type="Google" id="ProtNLM"/>
    </source>
</evidence>
<dbReference type="RefSeq" id="WP_146532170.1">
    <property type="nucleotide sequence ID" value="NZ_SJPX01000001.1"/>
</dbReference>
<keyword evidence="3" id="KW-1185">Reference proteome</keyword>
<sequence precursor="true">MRISALSIAIVVANVLAPQAFAKNDFSALLADLSFGDAPPSARVVQNQSNNASAFDIDEALTLSAPTQLESAAVETTEVFNAVDKLVPVPQSFAMPSFAEVPAKVSLQAPIAVAPHATDAIDLNAAFALQDLESSQTSVSAQSVGFGHHGSHSGPLATAIHGNHGCASGVCDSVSDCTPHVAPCLPSSTLLQYFRTSKCNTHVWDGYQQKCGFGQKHVNGTCDCFKQRQGCGQLLPACNGPSCDGPSCRGCDSCRGSNSCDSGCDR</sequence>